<keyword evidence="2" id="KW-1185">Reference proteome</keyword>
<accession>A0ACB8X3I3</accession>
<proteinExistence type="predicted"/>
<reference evidence="1" key="1">
    <citation type="submission" date="2022-04" db="EMBL/GenBank/DDBJ databases">
        <title>Jade perch genome.</title>
        <authorList>
            <person name="Chao B."/>
        </authorList>
    </citation>
    <scope>NUCLEOTIDE SEQUENCE</scope>
    <source>
        <strain evidence="1">CB-2022</strain>
    </source>
</reference>
<name>A0ACB8X3I3_9TELE</name>
<feature type="non-terminal residue" evidence="1">
    <location>
        <position position="535"/>
    </location>
</feature>
<evidence type="ECO:0000313" key="2">
    <source>
        <dbReference type="Proteomes" id="UP000831701"/>
    </source>
</evidence>
<gene>
    <name evidence="1" type="ORF">L3Q82_021161</name>
</gene>
<comment type="caution">
    <text evidence="1">The sequence shown here is derived from an EMBL/GenBank/DDBJ whole genome shotgun (WGS) entry which is preliminary data.</text>
</comment>
<dbReference type="Proteomes" id="UP000831701">
    <property type="component" value="Chromosome 3"/>
</dbReference>
<organism evidence="1 2">
    <name type="scientific">Scortum barcoo</name>
    <name type="common">barcoo grunter</name>
    <dbReference type="NCBI Taxonomy" id="214431"/>
    <lineage>
        <taxon>Eukaryota</taxon>
        <taxon>Metazoa</taxon>
        <taxon>Chordata</taxon>
        <taxon>Craniata</taxon>
        <taxon>Vertebrata</taxon>
        <taxon>Euteleostomi</taxon>
        <taxon>Actinopterygii</taxon>
        <taxon>Neopterygii</taxon>
        <taxon>Teleostei</taxon>
        <taxon>Neoteleostei</taxon>
        <taxon>Acanthomorphata</taxon>
        <taxon>Eupercaria</taxon>
        <taxon>Centrarchiformes</taxon>
        <taxon>Terapontoidei</taxon>
        <taxon>Terapontidae</taxon>
        <taxon>Scortum</taxon>
    </lineage>
</organism>
<sequence>MSGAPPLTIQPHLQNDEHSTSAHLSRRAAPAKVGWIPSLLIRPDLPQKGCQPLLIKPSPRRLPDTTSLTTGGMDVMTYVITWLRRHDPDNAPSEAALRDQLLLGLQEGPLAQALKVYARRNPEEDFAAIHQEALLLDTEYGSTPTEVTTAEDGLLGYVRPARRGNVRIPPKSEVLVWGGWARMGPRGADYCALVEALSDSSDVGVARTLAVVRICNPHPYSLSIGQYEKLGKLYHIDEADVHGPRDLSLPLEGDGVVEVALVDATAAPEPQRLPKEVSDLTNRPDLSEHQQKELRTLLLKWEKVFAKHDEDFGRMDLVQHRIHTGDTAPIRESETAPPADESGLQKLGQHSQVPIPAYADYSLPFILYTDASNQGLGAVLAQVQEGQEHVIAYASRGLHPAERNDANYSSFKLELLALKYRSGRSNVNADALLRSPVEAPDTEPVDGEAVFTAAVELTPGEGGEEWADSEWEEAQASDPDIQEVKRDPETCRDSNITSTIGLWVPPAAVPMPHQGGELEPAPRRSSRPNIGRPPE</sequence>
<dbReference type="EMBL" id="CM041533">
    <property type="protein sequence ID" value="KAI3374599.1"/>
    <property type="molecule type" value="Genomic_DNA"/>
</dbReference>
<protein>
    <submittedName>
        <fullName evidence="1">Uncharacterized protein</fullName>
    </submittedName>
</protein>
<evidence type="ECO:0000313" key="1">
    <source>
        <dbReference type="EMBL" id="KAI3374599.1"/>
    </source>
</evidence>